<dbReference type="InterPro" id="IPR037914">
    <property type="entry name" value="SpoVT-AbrB_sf"/>
</dbReference>
<comment type="caution">
    <text evidence="2">The sequence shown here is derived from an EMBL/GenBank/DDBJ whole genome shotgun (WGS) entry which is preliminary data.</text>
</comment>
<protein>
    <submittedName>
        <fullName evidence="2">Addiction module antidote</fullName>
    </submittedName>
</protein>
<dbReference type="Proteomes" id="UP001232445">
    <property type="component" value="Unassembled WGS sequence"/>
</dbReference>
<name>A0ABU0CS67_9BACI</name>
<gene>
    <name evidence="2" type="ORF">J2S00_001490</name>
</gene>
<reference evidence="2 3" key="1">
    <citation type="submission" date="2023-07" db="EMBL/GenBank/DDBJ databases">
        <title>Genomic Encyclopedia of Type Strains, Phase IV (KMG-IV): sequencing the most valuable type-strain genomes for metagenomic binning, comparative biology and taxonomic classification.</title>
        <authorList>
            <person name="Goeker M."/>
        </authorList>
    </citation>
    <scope>NUCLEOTIDE SEQUENCE [LARGE SCALE GENOMIC DNA]</scope>
    <source>
        <strain evidence="2 3">DSM 17740</strain>
    </source>
</reference>
<dbReference type="Pfam" id="PF04014">
    <property type="entry name" value="MazE_antitoxin"/>
    <property type="match status" value="1"/>
</dbReference>
<dbReference type="SMART" id="SM00966">
    <property type="entry name" value="SpoVT_AbrB"/>
    <property type="match status" value="1"/>
</dbReference>
<dbReference type="InterPro" id="IPR013432">
    <property type="entry name" value="Doc_partner"/>
</dbReference>
<proteinExistence type="predicted"/>
<dbReference type="EMBL" id="JAUSUQ010000004">
    <property type="protein sequence ID" value="MDQ0338704.1"/>
    <property type="molecule type" value="Genomic_DNA"/>
</dbReference>
<dbReference type="SUPFAM" id="SSF89447">
    <property type="entry name" value="AbrB/MazE/MraZ-like"/>
    <property type="match status" value="1"/>
</dbReference>
<dbReference type="Gene3D" id="2.10.260.10">
    <property type="match status" value="1"/>
</dbReference>
<keyword evidence="3" id="KW-1185">Reference proteome</keyword>
<evidence type="ECO:0000313" key="3">
    <source>
        <dbReference type="Proteomes" id="UP001232445"/>
    </source>
</evidence>
<accession>A0ABU0CS67</accession>
<organism evidence="2 3">
    <name type="scientific">Caldalkalibacillus uzonensis</name>
    <dbReference type="NCBI Taxonomy" id="353224"/>
    <lineage>
        <taxon>Bacteria</taxon>
        <taxon>Bacillati</taxon>
        <taxon>Bacillota</taxon>
        <taxon>Bacilli</taxon>
        <taxon>Bacillales</taxon>
        <taxon>Bacillaceae</taxon>
        <taxon>Caldalkalibacillus</taxon>
    </lineage>
</organism>
<dbReference type="RefSeq" id="WP_307337481.1">
    <property type="nucleotide sequence ID" value="NZ_JAUSUQ010000004.1"/>
</dbReference>
<sequence>MGVNAMSKKEIRKVTQMGNSLGVGLPKAITDAFNIKRGDELEFEVKDGQIMITKKVKWEDQVDAEMLEMLTETFEEHHEVLKRLKDR</sequence>
<dbReference type="InterPro" id="IPR007159">
    <property type="entry name" value="SpoVT-AbrB_dom"/>
</dbReference>
<evidence type="ECO:0000313" key="2">
    <source>
        <dbReference type="EMBL" id="MDQ0338704.1"/>
    </source>
</evidence>
<dbReference type="NCBIfam" id="TIGR02609">
    <property type="entry name" value="doc_partner"/>
    <property type="match status" value="1"/>
</dbReference>
<evidence type="ECO:0000259" key="1">
    <source>
        <dbReference type="SMART" id="SM00966"/>
    </source>
</evidence>
<feature type="domain" description="SpoVT-AbrB" evidence="1">
    <location>
        <begin position="15"/>
        <end position="58"/>
    </location>
</feature>